<dbReference type="AlphaFoldDB" id="A0A6P7Z214"/>
<evidence type="ECO:0000259" key="12">
    <source>
        <dbReference type="PROSITE" id="PS51511"/>
    </source>
</evidence>
<dbReference type="GO" id="GO:0098882">
    <property type="term" value="F:structural constituent of presynaptic active zone"/>
    <property type="evidence" value="ECO:0007669"/>
    <property type="project" value="TreeGrafter"/>
</dbReference>
<keyword evidence="3" id="KW-0963">Cytoplasm</keyword>
<name>A0A6P7Z214_9AMPH</name>
<dbReference type="PANTHER" id="PTHR18861:SF1">
    <property type="entry name" value="ELKS_RAB6-INTERACTING_CAST FAMILY MEMBER 1"/>
    <property type="match status" value="1"/>
</dbReference>
<protein>
    <submittedName>
        <fullName evidence="14">ELKS/Rab6-interacting/CAST family member 1-like</fullName>
    </submittedName>
</protein>
<keyword evidence="7" id="KW-0206">Cytoskeleton</keyword>
<dbReference type="InterPro" id="IPR037245">
    <property type="entry name" value="FIP-RBD_C_sf"/>
</dbReference>
<evidence type="ECO:0000256" key="5">
    <source>
        <dbReference type="ARBA" id="ARBA00023018"/>
    </source>
</evidence>
<keyword evidence="13" id="KW-1185">Reference proteome</keyword>
<evidence type="ECO:0000256" key="3">
    <source>
        <dbReference type="ARBA" id="ARBA00022490"/>
    </source>
</evidence>
<feature type="region of interest" description="Disordered" evidence="11">
    <location>
        <begin position="13"/>
        <end position="39"/>
    </location>
</feature>
<dbReference type="Pfam" id="PF10174">
    <property type="entry name" value="Cast"/>
    <property type="match status" value="1"/>
</dbReference>
<keyword evidence="8" id="KW-0966">Cell projection</keyword>
<dbReference type="KEGG" id="muo:115477824"/>
<proteinExistence type="predicted"/>
<comment type="subcellular location">
    <subcellularLocation>
        <location evidence="1">Cytoplasm</location>
        <location evidence="1">Cytoskeleton</location>
    </subcellularLocation>
    <subcellularLocation>
        <location evidence="9">Presynapse</location>
    </subcellularLocation>
</comment>
<dbReference type="InterPro" id="IPR019323">
    <property type="entry name" value="ELKS/CAST"/>
</dbReference>
<dbReference type="SUPFAM" id="SSF144270">
    <property type="entry name" value="Eferin C-derminal domain-like"/>
    <property type="match status" value="1"/>
</dbReference>
<evidence type="ECO:0000256" key="8">
    <source>
        <dbReference type="ARBA" id="ARBA00023273"/>
    </source>
</evidence>
<keyword evidence="6 10" id="KW-0175">Coiled coil</keyword>
<feature type="region of interest" description="Disordered" evidence="11">
    <location>
        <begin position="76"/>
        <end position="105"/>
    </location>
</feature>
<dbReference type="InterPro" id="IPR019018">
    <property type="entry name" value="Rab-bd_FIP-RBD"/>
</dbReference>
<evidence type="ECO:0000256" key="1">
    <source>
        <dbReference type="ARBA" id="ARBA00004245"/>
    </source>
</evidence>
<sequence>MMRKEECLKLETQLKKHSEVGHPSKPAEEATLEARASPELSDRIQQLEKEVARYREESSKAQTEVDRLLEILKEMENEKNDKDKKIAELERQNKDQNKKVANLKHKEQVEKKKNAQLLEEARRREDNLNDSSQQLQVEELMMAMEKVKQELESMKAKLSSTQQSLAEKEAHLTNLRAERRKHLEEVLEMKQEALLAAISEKDANIALLELSSSKKKKTQDEVASLKREKDRLMQQLKQQTQNRMKLMADNYEDDHLKSSSHFDQTNHKPSPDQIIQPILDLDQNRSKLKLYIGHLTALCQDRDPKILHGLIPPASYNLDDDRAAWEEELQKMTQNQLNDELEKCERENADLQEFANAVLQQIADHCPDILEQVVNALEESS</sequence>
<dbReference type="GO" id="GO:0007274">
    <property type="term" value="P:neuromuscular synaptic transmission"/>
    <property type="evidence" value="ECO:0007669"/>
    <property type="project" value="TreeGrafter"/>
</dbReference>
<evidence type="ECO:0000256" key="7">
    <source>
        <dbReference type="ARBA" id="ARBA00023212"/>
    </source>
</evidence>
<evidence type="ECO:0000256" key="4">
    <source>
        <dbReference type="ARBA" id="ARBA00022553"/>
    </source>
</evidence>
<dbReference type="GO" id="GO:0030424">
    <property type="term" value="C:axon"/>
    <property type="evidence" value="ECO:0007669"/>
    <property type="project" value="UniProtKB-SubCell"/>
</dbReference>
<feature type="coiled-coil region" evidence="10">
    <location>
        <begin position="327"/>
        <end position="361"/>
    </location>
</feature>
<keyword evidence="4" id="KW-0597">Phosphoprotein</keyword>
<feature type="domain" description="FIP-RBD" evidence="12">
    <location>
        <begin position="311"/>
        <end position="373"/>
    </location>
</feature>
<dbReference type="Pfam" id="PF09457">
    <property type="entry name" value="RBD-FIP"/>
    <property type="match status" value="1"/>
</dbReference>
<evidence type="ECO:0000256" key="9">
    <source>
        <dbReference type="ARBA" id="ARBA00034106"/>
    </source>
</evidence>
<dbReference type="Gene3D" id="1.20.5.2440">
    <property type="match status" value="1"/>
</dbReference>
<dbReference type="PANTHER" id="PTHR18861">
    <property type="entry name" value="ELKS/RAB6-INTERACTING/CAST PROTEIN"/>
    <property type="match status" value="1"/>
</dbReference>
<dbReference type="InParanoid" id="A0A6P7Z214"/>
<dbReference type="GeneID" id="115477824"/>
<accession>A0A6P7Z214</accession>
<evidence type="ECO:0000256" key="6">
    <source>
        <dbReference type="ARBA" id="ARBA00023054"/>
    </source>
</evidence>
<dbReference type="PROSITE" id="PS51511">
    <property type="entry name" value="FIP_RBD"/>
    <property type="match status" value="1"/>
</dbReference>
<keyword evidence="2" id="KW-0813">Transport</keyword>
<organism evidence="13 14">
    <name type="scientific">Microcaecilia unicolor</name>
    <dbReference type="NCBI Taxonomy" id="1415580"/>
    <lineage>
        <taxon>Eukaryota</taxon>
        <taxon>Metazoa</taxon>
        <taxon>Chordata</taxon>
        <taxon>Craniata</taxon>
        <taxon>Vertebrata</taxon>
        <taxon>Euteleostomi</taxon>
        <taxon>Amphibia</taxon>
        <taxon>Gymnophiona</taxon>
        <taxon>Siphonopidae</taxon>
        <taxon>Microcaecilia</taxon>
    </lineage>
</organism>
<evidence type="ECO:0000313" key="14">
    <source>
        <dbReference type="RefSeq" id="XP_030070776.1"/>
    </source>
</evidence>
<keyword evidence="5" id="KW-0770">Synapse</keyword>
<reference evidence="14" key="1">
    <citation type="submission" date="2025-08" db="UniProtKB">
        <authorList>
            <consortium name="RefSeq"/>
        </authorList>
    </citation>
    <scope>IDENTIFICATION</scope>
</reference>
<evidence type="ECO:0000256" key="2">
    <source>
        <dbReference type="ARBA" id="ARBA00022448"/>
    </source>
</evidence>
<dbReference type="GO" id="GO:0048788">
    <property type="term" value="C:cytoskeleton of presynaptic active zone"/>
    <property type="evidence" value="ECO:0007669"/>
    <property type="project" value="TreeGrafter"/>
</dbReference>
<evidence type="ECO:0000313" key="13">
    <source>
        <dbReference type="Proteomes" id="UP000515156"/>
    </source>
</evidence>
<dbReference type="RefSeq" id="XP_030070776.1">
    <property type="nucleotide sequence ID" value="XM_030214916.1"/>
</dbReference>
<dbReference type="OrthoDB" id="2019763at2759"/>
<dbReference type="Proteomes" id="UP000515156">
    <property type="component" value="Chromosome 9"/>
</dbReference>
<evidence type="ECO:0000256" key="10">
    <source>
        <dbReference type="SAM" id="Coils"/>
    </source>
</evidence>
<evidence type="ECO:0000256" key="11">
    <source>
        <dbReference type="SAM" id="MobiDB-lite"/>
    </source>
</evidence>
<gene>
    <name evidence="14" type="primary">LOC115477824</name>
</gene>
<feature type="compositionally biased region" description="Basic and acidic residues" evidence="11">
    <location>
        <begin position="13"/>
        <end position="28"/>
    </location>
</feature>
<dbReference type="GO" id="GO:0048167">
    <property type="term" value="P:regulation of synaptic plasticity"/>
    <property type="evidence" value="ECO:0007669"/>
    <property type="project" value="TreeGrafter"/>
</dbReference>